<accession>A0A2N1NQL7</accession>
<name>A0A2N1NQL7_9GLOM</name>
<dbReference type="EMBL" id="LLXH01000225">
    <property type="protein sequence ID" value="PKC70380.1"/>
    <property type="molecule type" value="Genomic_DNA"/>
</dbReference>
<dbReference type="AlphaFoldDB" id="A0A2N1NQL7"/>
<proteinExistence type="predicted"/>
<dbReference type="EMBL" id="LLXL01000198">
    <property type="protein sequence ID" value="PKK76179.1"/>
    <property type="molecule type" value="Genomic_DNA"/>
</dbReference>
<sequence>MAIIDDELIDKMTFWDHDYSKSKFTFIDLIKGIVPCEFWGFCIDRCSKQKEKEKRLKISNLKKVKENYNKNEYINPNRKINVFNLYSGLKSLWEDSS</sequence>
<dbReference type="Proteomes" id="UP000233469">
    <property type="component" value="Unassembled WGS sequence"/>
</dbReference>
<evidence type="ECO:0000313" key="1">
    <source>
        <dbReference type="EMBL" id="PKC70380.1"/>
    </source>
</evidence>
<dbReference type="Proteomes" id="UP000232688">
    <property type="component" value="Unassembled WGS sequence"/>
</dbReference>
<reference evidence="1 3" key="3">
    <citation type="submission" date="2017-10" db="EMBL/GenBank/DDBJ databases">
        <title>Genome analyses suggest a sexual origin of heterokaryosis in a supposedly ancient asexual fungus.</title>
        <authorList>
            <person name="Corradi N."/>
            <person name="Sedzielewska K."/>
            <person name="Noel J."/>
            <person name="Charron P."/>
            <person name="Farinelli L."/>
            <person name="Marton T."/>
            <person name="Kruger M."/>
            <person name="Pelin A."/>
            <person name="Brachmann A."/>
            <person name="Corradi N."/>
        </authorList>
    </citation>
    <scope>NUCLEOTIDE SEQUENCE [LARGE SCALE GENOMIC DNA]</scope>
    <source>
        <strain evidence="1 3">A1</strain>
    </source>
</reference>
<reference evidence="3 4" key="2">
    <citation type="submission" date="2017-10" db="EMBL/GenBank/DDBJ databases">
        <title>Extensive intraspecific genome diversity in a model arbuscular mycorrhizal fungus.</title>
        <authorList>
            <person name="Chen E.C.H."/>
            <person name="Morin E."/>
            <person name="Baudet D."/>
            <person name="Noel J."/>
            <person name="Ndikumana S."/>
            <person name="Charron P."/>
            <person name="St-Onge C."/>
            <person name="Giorgi J."/>
            <person name="Grigoriev I.V."/>
            <person name="Roux C."/>
            <person name="Martin F.M."/>
            <person name="Corradi N."/>
        </authorList>
    </citation>
    <scope>NUCLEOTIDE SEQUENCE [LARGE SCALE GENOMIC DNA]</scope>
    <source>
        <strain evidence="1 3">A1</strain>
        <strain evidence="2 4">C2</strain>
    </source>
</reference>
<comment type="caution">
    <text evidence="2">The sequence shown here is derived from an EMBL/GenBank/DDBJ whole genome shotgun (WGS) entry which is preliminary data.</text>
</comment>
<evidence type="ECO:0000313" key="4">
    <source>
        <dbReference type="Proteomes" id="UP000233469"/>
    </source>
</evidence>
<evidence type="ECO:0000313" key="3">
    <source>
        <dbReference type="Proteomes" id="UP000232688"/>
    </source>
</evidence>
<evidence type="ECO:0000313" key="2">
    <source>
        <dbReference type="EMBL" id="PKK76179.1"/>
    </source>
</evidence>
<organism evidence="2 4">
    <name type="scientific">Rhizophagus irregularis</name>
    <dbReference type="NCBI Taxonomy" id="588596"/>
    <lineage>
        <taxon>Eukaryota</taxon>
        <taxon>Fungi</taxon>
        <taxon>Fungi incertae sedis</taxon>
        <taxon>Mucoromycota</taxon>
        <taxon>Glomeromycotina</taxon>
        <taxon>Glomeromycetes</taxon>
        <taxon>Glomerales</taxon>
        <taxon>Glomeraceae</taxon>
        <taxon>Rhizophagus</taxon>
    </lineage>
</organism>
<dbReference type="VEuPathDB" id="FungiDB:RhiirA1_454860"/>
<reference evidence="2 4" key="1">
    <citation type="submission" date="2016-04" db="EMBL/GenBank/DDBJ databases">
        <title>Genome analyses suggest a sexual origin of heterokaryosis in a supposedly ancient asexual fungus.</title>
        <authorList>
            <person name="Ropars J."/>
            <person name="Sedzielewska K."/>
            <person name="Noel J."/>
            <person name="Charron P."/>
            <person name="Farinelli L."/>
            <person name="Marton T."/>
            <person name="Kruger M."/>
            <person name="Pelin A."/>
            <person name="Brachmann A."/>
            <person name="Corradi N."/>
        </authorList>
    </citation>
    <scope>NUCLEOTIDE SEQUENCE [LARGE SCALE GENOMIC DNA]</scope>
    <source>
        <strain evidence="2 4">C2</strain>
    </source>
</reference>
<protein>
    <submittedName>
        <fullName evidence="2">Uncharacterized protein</fullName>
    </submittedName>
</protein>
<gene>
    <name evidence="1" type="ORF">RhiirA1_454860</name>
    <name evidence="2" type="ORF">RhiirC2_772787</name>
</gene>